<dbReference type="KEGG" id="ehx:EMIHUDRAFT_248605"/>
<dbReference type="SMART" id="SM00487">
    <property type="entry name" value="DEXDc"/>
    <property type="match status" value="1"/>
</dbReference>
<dbReference type="RefSeq" id="XP_005762325.1">
    <property type="nucleotide sequence ID" value="XM_005762268.1"/>
</dbReference>
<keyword evidence="6" id="KW-0067">ATP-binding</keyword>
<dbReference type="PaxDb" id="2903-EOD09896"/>
<dbReference type="GO" id="GO:0003724">
    <property type="term" value="F:RNA helicase activity"/>
    <property type="evidence" value="ECO:0007669"/>
    <property type="project" value="UniProtKB-EC"/>
</dbReference>
<evidence type="ECO:0000313" key="10">
    <source>
        <dbReference type="Proteomes" id="UP000013827"/>
    </source>
</evidence>
<dbReference type="Gene3D" id="3.40.50.300">
    <property type="entry name" value="P-loop containing nucleotide triphosphate hydrolases"/>
    <property type="match status" value="1"/>
</dbReference>
<proteinExistence type="inferred from homology"/>
<evidence type="ECO:0000256" key="6">
    <source>
        <dbReference type="ARBA" id="ARBA00022840"/>
    </source>
</evidence>
<dbReference type="GO" id="GO:0016787">
    <property type="term" value="F:hydrolase activity"/>
    <property type="evidence" value="ECO:0007669"/>
    <property type="project" value="UniProtKB-KW"/>
</dbReference>
<dbReference type="PROSITE" id="PS51192">
    <property type="entry name" value="HELICASE_ATP_BIND_1"/>
    <property type="match status" value="1"/>
</dbReference>
<evidence type="ECO:0000256" key="5">
    <source>
        <dbReference type="ARBA" id="ARBA00022806"/>
    </source>
</evidence>
<dbReference type="Proteomes" id="UP000013827">
    <property type="component" value="Unassembled WGS sequence"/>
</dbReference>
<evidence type="ECO:0000256" key="1">
    <source>
        <dbReference type="ARBA" id="ARBA00008792"/>
    </source>
</evidence>
<evidence type="ECO:0000259" key="8">
    <source>
        <dbReference type="PROSITE" id="PS51192"/>
    </source>
</evidence>
<dbReference type="GO" id="GO:0003725">
    <property type="term" value="F:double-stranded RNA binding"/>
    <property type="evidence" value="ECO:0007669"/>
    <property type="project" value="TreeGrafter"/>
</dbReference>
<dbReference type="InterPro" id="IPR002464">
    <property type="entry name" value="DNA/RNA_helicase_DEAH_CS"/>
</dbReference>
<dbReference type="HOGENOM" id="CLU_001832_5_7_1"/>
<evidence type="ECO:0000256" key="7">
    <source>
        <dbReference type="ARBA" id="ARBA00047984"/>
    </source>
</evidence>
<reference evidence="9" key="2">
    <citation type="submission" date="2024-10" db="UniProtKB">
        <authorList>
            <consortium name="EnsemblProtists"/>
        </authorList>
    </citation>
    <scope>IDENTIFICATION</scope>
</reference>
<organism evidence="9 10">
    <name type="scientific">Emiliania huxleyi (strain CCMP1516)</name>
    <dbReference type="NCBI Taxonomy" id="280463"/>
    <lineage>
        <taxon>Eukaryota</taxon>
        <taxon>Haptista</taxon>
        <taxon>Haptophyta</taxon>
        <taxon>Prymnesiophyceae</taxon>
        <taxon>Isochrysidales</taxon>
        <taxon>Noelaerhabdaceae</taxon>
        <taxon>Emiliania</taxon>
    </lineage>
</organism>
<dbReference type="STRING" id="2903.R1DGI9"/>
<dbReference type="EnsemblProtists" id="EOD09896">
    <property type="protein sequence ID" value="EOD09896"/>
    <property type="gene ID" value="EMIHUDRAFT_248605"/>
</dbReference>
<dbReference type="PANTHER" id="PTHR18934">
    <property type="entry name" value="ATP-DEPENDENT RNA HELICASE"/>
    <property type="match status" value="1"/>
</dbReference>
<sequence>MTKRSRSEPTGEDLLATRRKLPIWSARRALLREVAAAETLILTGETGSGKSTQVPQFLHAAGYTEAGAVGITQPRRVAAVSLARRVAAEQACPVGSLVGYAVRFDESFDRRPPKRGGTAIKFVTDGMLLREAASDPLLSAYSALIVDEAHERSLASDVVLALLKSAQARRRSANGGGAGPLKLVVMSATLEVDTFCAFFDGAPAVLHAAEPCEDYLEAVVTTVLQIHQLEPAGDY</sequence>
<keyword evidence="4" id="KW-0378">Hydrolase</keyword>
<dbReference type="AlphaFoldDB" id="A0A0D3IF61"/>
<dbReference type="PROSITE" id="PS00690">
    <property type="entry name" value="DEAH_ATP_HELICASE"/>
    <property type="match status" value="1"/>
</dbReference>
<dbReference type="eggNOG" id="KOG0922">
    <property type="taxonomic scope" value="Eukaryota"/>
</dbReference>
<evidence type="ECO:0000256" key="2">
    <source>
        <dbReference type="ARBA" id="ARBA00012552"/>
    </source>
</evidence>
<dbReference type="GO" id="GO:0045943">
    <property type="term" value="P:positive regulation of transcription by RNA polymerase I"/>
    <property type="evidence" value="ECO:0007669"/>
    <property type="project" value="TreeGrafter"/>
</dbReference>
<dbReference type="SUPFAM" id="SSF52540">
    <property type="entry name" value="P-loop containing nucleoside triphosphate hydrolases"/>
    <property type="match status" value="1"/>
</dbReference>
<feature type="domain" description="Helicase ATP-binding" evidence="8">
    <location>
        <begin position="31"/>
        <end position="208"/>
    </location>
</feature>
<keyword evidence="10" id="KW-1185">Reference proteome</keyword>
<dbReference type="FunFam" id="3.40.50.300:FF:000578">
    <property type="entry name" value="probable ATP-dependent RNA helicase DHX35"/>
    <property type="match status" value="1"/>
</dbReference>
<reference evidence="10" key="1">
    <citation type="journal article" date="2013" name="Nature">
        <title>Pan genome of the phytoplankton Emiliania underpins its global distribution.</title>
        <authorList>
            <person name="Read B.A."/>
            <person name="Kegel J."/>
            <person name="Klute M.J."/>
            <person name="Kuo A."/>
            <person name="Lefebvre S.C."/>
            <person name="Maumus F."/>
            <person name="Mayer C."/>
            <person name="Miller J."/>
            <person name="Monier A."/>
            <person name="Salamov A."/>
            <person name="Young J."/>
            <person name="Aguilar M."/>
            <person name="Claverie J.M."/>
            <person name="Frickenhaus S."/>
            <person name="Gonzalez K."/>
            <person name="Herman E.K."/>
            <person name="Lin Y.C."/>
            <person name="Napier J."/>
            <person name="Ogata H."/>
            <person name="Sarno A.F."/>
            <person name="Shmutz J."/>
            <person name="Schroeder D."/>
            <person name="de Vargas C."/>
            <person name="Verret F."/>
            <person name="von Dassow P."/>
            <person name="Valentin K."/>
            <person name="Van de Peer Y."/>
            <person name="Wheeler G."/>
            <person name="Dacks J.B."/>
            <person name="Delwiche C.F."/>
            <person name="Dyhrman S.T."/>
            <person name="Glockner G."/>
            <person name="John U."/>
            <person name="Richards T."/>
            <person name="Worden A.Z."/>
            <person name="Zhang X."/>
            <person name="Grigoriev I.V."/>
            <person name="Allen A.E."/>
            <person name="Bidle K."/>
            <person name="Borodovsky M."/>
            <person name="Bowler C."/>
            <person name="Brownlee C."/>
            <person name="Cock J.M."/>
            <person name="Elias M."/>
            <person name="Gladyshev V.N."/>
            <person name="Groth M."/>
            <person name="Guda C."/>
            <person name="Hadaegh A."/>
            <person name="Iglesias-Rodriguez M.D."/>
            <person name="Jenkins J."/>
            <person name="Jones B.M."/>
            <person name="Lawson T."/>
            <person name="Leese F."/>
            <person name="Lindquist E."/>
            <person name="Lobanov A."/>
            <person name="Lomsadze A."/>
            <person name="Malik S.B."/>
            <person name="Marsh M.E."/>
            <person name="Mackinder L."/>
            <person name="Mock T."/>
            <person name="Mueller-Roeber B."/>
            <person name="Pagarete A."/>
            <person name="Parker M."/>
            <person name="Probert I."/>
            <person name="Quesneville H."/>
            <person name="Raines C."/>
            <person name="Rensing S.A."/>
            <person name="Riano-Pachon D.M."/>
            <person name="Richier S."/>
            <person name="Rokitta S."/>
            <person name="Shiraiwa Y."/>
            <person name="Soanes D.M."/>
            <person name="van der Giezen M."/>
            <person name="Wahlund T.M."/>
            <person name="Williams B."/>
            <person name="Wilson W."/>
            <person name="Wolfe G."/>
            <person name="Wurch L.L."/>
        </authorList>
    </citation>
    <scope>NUCLEOTIDE SEQUENCE</scope>
</reference>
<protein>
    <recommendedName>
        <fullName evidence="2">RNA helicase</fullName>
        <ecNumber evidence="2">3.6.4.13</ecNumber>
    </recommendedName>
</protein>
<dbReference type="EC" id="3.6.4.13" evidence="2"/>
<dbReference type="GO" id="GO:0005730">
    <property type="term" value="C:nucleolus"/>
    <property type="evidence" value="ECO:0007669"/>
    <property type="project" value="TreeGrafter"/>
</dbReference>
<comment type="similarity">
    <text evidence="1">Belongs to the DEAD box helicase family. DEAH subfamily.</text>
</comment>
<dbReference type="GeneID" id="17256049"/>
<dbReference type="OMA" id="VWKEKQT"/>
<dbReference type="GO" id="GO:0005524">
    <property type="term" value="F:ATP binding"/>
    <property type="evidence" value="ECO:0007669"/>
    <property type="project" value="UniProtKB-KW"/>
</dbReference>
<evidence type="ECO:0000256" key="4">
    <source>
        <dbReference type="ARBA" id="ARBA00022801"/>
    </source>
</evidence>
<accession>A0A0D3IF61</accession>
<evidence type="ECO:0000313" key="9">
    <source>
        <dbReference type="EnsemblProtists" id="EOD09896"/>
    </source>
</evidence>
<comment type="catalytic activity">
    <reaction evidence="7">
        <text>ATP + H2O = ADP + phosphate + H(+)</text>
        <dbReference type="Rhea" id="RHEA:13065"/>
        <dbReference type="ChEBI" id="CHEBI:15377"/>
        <dbReference type="ChEBI" id="CHEBI:15378"/>
        <dbReference type="ChEBI" id="CHEBI:30616"/>
        <dbReference type="ChEBI" id="CHEBI:43474"/>
        <dbReference type="ChEBI" id="CHEBI:456216"/>
        <dbReference type="EC" id="3.6.4.13"/>
    </reaction>
</comment>
<dbReference type="InterPro" id="IPR027417">
    <property type="entry name" value="P-loop_NTPase"/>
</dbReference>
<dbReference type="InterPro" id="IPR014001">
    <property type="entry name" value="Helicase_ATP-bd"/>
</dbReference>
<evidence type="ECO:0000256" key="3">
    <source>
        <dbReference type="ARBA" id="ARBA00022741"/>
    </source>
</evidence>
<keyword evidence="5" id="KW-0347">Helicase</keyword>
<name>A0A0D3IF61_EMIH1</name>
<dbReference type="PANTHER" id="PTHR18934:SF118">
    <property type="entry name" value="ATP-DEPENDENT RNA HELICASE DHX33"/>
    <property type="match status" value="1"/>
</dbReference>
<keyword evidence="3" id="KW-0547">Nucleotide-binding</keyword>